<proteinExistence type="predicted"/>
<accession>A0A819FCM8</accession>
<evidence type="ECO:0000256" key="1">
    <source>
        <dbReference type="SAM" id="MobiDB-lite"/>
    </source>
</evidence>
<gene>
    <name evidence="2" type="ORF">FNK824_LOCUS18629</name>
</gene>
<feature type="non-terminal residue" evidence="2">
    <location>
        <position position="1"/>
    </location>
</feature>
<feature type="compositionally biased region" description="Basic and acidic residues" evidence="1">
    <location>
        <begin position="360"/>
        <end position="380"/>
    </location>
</feature>
<comment type="caution">
    <text evidence="2">The sequence shown here is derived from an EMBL/GenBank/DDBJ whole genome shotgun (WGS) entry which is preliminary data.</text>
</comment>
<organism evidence="2 3">
    <name type="scientific">Rotaria sordida</name>
    <dbReference type="NCBI Taxonomy" id="392033"/>
    <lineage>
        <taxon>Eukaryota</taxon>
        <taxon>Metazoa</taxon>
        <taxon>Spiralia</taxon>
        <taxon>Gnathifera</taxon>
        <taxon>Rotifera</taxon>
        <taxon>Eurotatoria</taxon>
        <taxon>Bdelloidea</taxon>
        <taxon>Philodinida</taxon>
        <taxon>Philodinidae</taxon>
        <taxon>Rotaria</taxon>
    </lineage>
</organism>
<sequence length="386" mass="43627">MSLRFVHDDYPLSLTLLFENTDGCTNKNLTTEFNALSLGIVDDRVSENLTTELIDNENLNKILDEFFSEPTNVETHIETNNIKQLTESSVDSSADASASNESNLTVSTNILNERNTVKIDHEQLSLWKINENRNSTNETFKPITPTKLAKFLKVYTVYIIGRETYLDADKGQYVPENNFRILSNAFTPNSLCKAAQSNNSLSGLHITQVKLSQNENINQYDLQVSVIIPEMYRCTQLKNKYLEVKICTGNEQDLNIHPDDKLLDNQTPVDSRLIPVDEYNSTFVFNIIKLTGKESVTNFISNQTQPIPSTIQTITFNNVSFASSEEVHTISSQESDSSPDDDNSTDDHCAESSTHVKQSYQKETHERTESPEQKIQKTDIVDTAFD</sequence>
<evidence type="ECO:0000313" key="2">
    <source>
        <dbReference type="EMBL" id="CAF3863961.1"/>
    </source>
</evidence>
<name>A0A819FCM8_9BILA</name>
<protein>
    <submittedName>
        <fullName evidence="2">Uncharacterized protein</fullName>
    </submittedName>
</protein>
<dbReference type="EMBL" id="CAJOBE010003142">
    <property type="protein sequence ID" value="CAF3863961.1"/>
    <property type="molecule type" value="Genomic_DNA"/>
</dbReference>
<evidence type="ECO:0000313" key="3">
    <source>
        <dbReference type="Proteomes" id="UP000663874"/>
    </source>
</evidence>
<reference evidence="2" key="1">
    <citation type="submission" date="2021-02" db="EMBL/GenBank/DDBJ databases">
        <authorList>
            <person name="Nowell W R."/>
        </authorList>
    </citation>
    <scope>NUCLEOTIDE SEQUENCE</scope>
</reference>
<dbReference type="Proteomes" id="UP000663874">
    <property type="component" value="Unassembled WGS sequence"/>
</dbReference>
<feature type="region of interest" description="Disordered" evidence="1">
    <location>
        <begin position="326"/>
        <end position="386"/>
    </location>
</feature>
<dbReference type="AlphaFoldDB" id="A0A819FCM8"/>